<keyword evidence="3" id="KW-1185">Reference proteome</keyword>
<dbReference type="Proteomes" id="UP001500301">
    <property type="component" value="Unassembled WGS sequence"/>
</dbReference>
<evidence type="ECO:0000256" key="1">
    <source>
        <dbReference type="SAM" id="Phobius"/>
    </source>
</evidence>
<feature type="transmembrane region" description="Helical" evidence="1">
    <location>
        <begin position="44"/>
        <end position="66"/>
    </location>
</feature>
<reference evidence="3" key="1">
    <citation type="journal article" date="2019" name="Int. J. Syst. Evol. Microbiol.">
        <title>The Global Catalogue of Microorganisms (GCM) 10K type strain sequencing project: providing services to taxonomists for standard genome sequencing and annotation.</title>
        <authorList>
            <consortium name="The Broad Institute Genomics Platform"/>
            <consortium name="The Broad Institute Genome Sequencing Center for Infectious Disease"/>
            <person name="Wu L."/>
            <person name="Ma J."/>
        </authorList>
    </citation>
    <scope>NUCLEOTIDE SEQUENCE [LARGE SCALE GENOMIC DNA]</scope>
    <source>
        <strain evidence="3">JCM 17460</strain>
    </source>
</reference>
<name>A0ABP6VFS6_9ACTN</name>
<proteinExistence type="predicted"/>
<evidence type="ECO:0000313" key="3">
    <source>
        <dbReference type="Proteomes" id="UP001500301"/>
    </source>
</evidence>
<keyword evidence="1" id="KW-0812">Transmembrane</keyword>
<evidence type="ECO:0008006" key="4">
    <source>
        <dbReference type="Google" id="ProtNLM"/>
    </source>
</evidence>
<sequence>MSDLPDLTDRLHRLHRLGGEAPAPSDETVRRDLARGRGAARRRALRVGTAGLTLVAVAGVGTAIAVSADRSPAPAPSIAAPSTSGSADPGARVQLVAYTGEQQPGFVVAKVPAGFVLEGATPYNLNVARADDHSGLDVFEDKLVVMLESQSVTGEPEGAPVKVGAHDGWLRTAEGGSQILTYDDGEHRVVVQAWESLGLSDEQVIEFAEGVTVTAQAQAGVG</sequence>
<comment type="caution">
    <text evidence="2">The sequence shown here is derived from an EMBL/GenBank/DDBJ whole genome shotgun (WGS) entry which is preliminary data.</text>
</comment>
<evidence type="ECO:0000313" key="2">
    <source>
        <dbReference type="EMBL" id="GAA3532222.1"/>
    </source>
</evidence>
<gene>
    <name evidence="2" type="ORF">GCM10022263_20940</name>
</gene>
<keyword evidence="1" id="KW-1133">Transmembrane helix</keyword>
<protein>
    <recommendedName>
        <fullName evidence="4">DUF4367 domain-containing protein</fullName>
    </recommendedName>
</protein>
<dbReference type="EMBL" id="BAABBB010000009">
    <property type="protein sequence ID" value="GAA3532222.1"/>
    <property type="molecule type" value="Genomic_DNA"/>
</dbReference>
<organism evidence="2 3">
    <name type="scientific">Nocardioides daeguensis</name>
    <dbReference type="NCBI Taxonomy" id="908359"/>
    <lineage>
        <taxon>Bacteria</taxon>
        <taxon>Bacillati</taxon>
        <taxon>Actinomycetota</taxon>
        <taxon>Actinomycetes</taxon>
        <taxon>Propionibacteriales</taxon>
        <taxon>Nocardioidaceae</taxon>
        <taxon>Nocardioides</taxon>
    </lineage>
</organism>
<dbReference type="RefSeq" id="WP_218236149.1">
    <property type="nucleotide sequence ID" value="NZ_BAABBB010000009.1"/>
</dbReference>
<accession>A0ABP6VFS6</accession>
<keyword evidence="1" id="KW-0472">Membrane</keyword>